<evidence type="ECO:0000256" key="1">
    <source>
        <dbReference type="ARBA" id="ARBA00004141"/>
    </source>
</evidence>
<feature type="region of interest" description="Disordered" evidence="5">
    <location>
        <begin position="31"/>
        <end position="72"/>
    </location>
</feature>
<feature type="transmembrane region" description="Helical" evidence="6">
    <location>
        <begin position="393"/>
        <end position="416"/>
    </location>
</feature>
<feature type="transmembrane region" description="Helical" evidence="6">
    <location>
        <begin position="488"/>
        <end position="506"/>
    </location>
</feature>
<feature type="transmembrane region" description="Helical" evidence="6">
    <location>
        <begin position="518"/>
        <end position="535"/>
    </location>
</feature>
<sequence>MALGKSEQAALLLAVSAAGTLAPLAFVSQLAPQAPRKKSPRRRQHGEGAGLVLPSEPEPVGVNEHHGHSHGHFGHAQGPGFGSTTGPLNSGEWVALVLSHGNAFAGGVMLATGLVHILVDALEMSLKQRNAGTNLHDCLFTPMVCCLAGILVPFFLEKGGLTIWLVRNGSCFSSHYVNVHTGEEAPVDRELGDNTTVAAERAPLIVVRRISDQDMAAAEAVAACARRSKPRSSLSSAINDYRSISEEQSTSDTLARLTSQDGFNCNSKCVVPSLSSTRLQGRLDLFKAMGSASTLQFAPLVYGVEDKLNTGYVDDEEDSLWGSPVNRSPVRRLSASSLKLDCEGSGSEQPDKEHRQLQDEIQREKSRRLTRRRSRRAAKEQHNHPEKHSHMSFATFLMFLVLSIHSLIVGFTIGTLSQSAQNSQQSAFLGLTIHKCFESLALGVSAAQGQLTLPVKLELLIYNLAAPAGIFLGIAAEDLAILNGSSQVVLLGLASGSFIYIALIEIIAEEFENEEYRILKFLFFGLGGGIMSFLAKQD</sequence>
<evidence type="ECO:0000256" key="3">
    <source>
        <dbReference type="ARBA" id="ARBA00022989"/>
    </source>
</evidence>
<feature type="compositionally biased region" description="Basic residues" evidence="5">
    <location>
        <begin position="365"/>
        <end position="376"/>
    </location>
</feature>
<dbReference type="PANTHER" id="PTHR11040">
    <property type="entry name" value="ZINC/IRON TRANSPORTER"/>
    <property type="match status" value="1"/>
</dbReference>
<evidence type="ECO:0000313" key="7">
    <source>
        <dbReference type="EMBL" id="CAK9096701.1"/>
    </source>
</evidence>
<feature type="region of interest" description="Disordered" evidence="5">
    <location>
        <begin position="337"/>
        <end position="387"/>
    </location>
</feature>
<evidence type="ECO:0000256" key="4">
    <source>
        <dbReference type="ARBA" id="ARBA00023136"/>
    </source>
</evidence>
<evidence type="ECO:0000256" key="5">
    <source>
        <dbReference type="SAM" id="MobiDB-lite"/>
    </source>
</evidence>
<proteinExistence type="predicted"/>
<feature type="compositionally biased region" description="Basic and acidic residues" evidence="5">
    <location>
        <begin position="377"/>
        <end position="387"/>
    </location>
</feature>
<dbReference type="Pfam" id="PF02535">
    <property type="entry name" value="Zip"/>
    <property type="match status" value="1"/>
</dbReference>
<dbReference type="Proteomes" id="UP001642464">
    <property type="component" value="Unassembled WGS sequence"/>
</dbReference>
<dbReference type="EMBL" id="CAXAMM010041004">
    <property type="protein sequence ID" value="CAK9096701.1"/>
    <property type="molecule type" value="Genomic_DNA"/>
</dbReference>
<evidence type="ECO:0000256" key="6">
    <source>
        <dbReference type="SAM" id="Phobius"/>
    </source>
</evidence>
<dbReference type="InterPro" id="IPR003689">
    <property type="entry name" value="ZIP"/>
</dbReference>
<keyword evidence="2 6" id="KW-0812">Transmembrane</keyword>
<name>A0ABP0RBX9_9DINO</name>
<reference evidence="7 8" key="1">
    <citation type="submission" date="2024-02" db="EMBL/GenBank/DDBJ databases">
        <authorList>
            <person name="Chen Y."/>
            <person name="Shah S."/>
            <person name="Dougan E. K."/>
            <person name="Thang M."/>
            <person name="Chan C."/>
        </authorList>
    </citation>
    <scope>NUCLEOTIDE SEQUENCE [LARGE SCALE GENOMIC DNA]</scope>
</reference>
<feature type="transmembrane region" description="Helical" evidence="6">
    <location>
        <begin position="459"/>
        <end position="476"/>
    </location>
</feature>
<organism evidence="7 8">
    <name type="scientific">Durusdinium trenchii</name>
    <dbReference type="NCBI Taxonomy" id="1381693"/>
    <lineage>
        <taxon>Eukaryota</taxon>
        <taxon>Sar</taxon>
        <taxon>Alveolata</taxon>
        <taxon>Dinophyceae</taxon>
        <taxon>Suessiales</taxon>
        <taxon>Symbiodiniaceae</taxon>
        <taxon>Durusdinium</taxon>
    </lineage>
</organism>
<dbReference type="PANTHER" id="PTHR11040:SF140">
    <property type="entry name" value="ZRT (ZRT), IRT- (IRT-) LIKE PROTEIN TRANSPORTER"/>
    <property type="match status" value="1"/>
</dbReference>
<keyword evidence="8" id="KW-1185">Reference proteome</keyword>
<keyword evidence="4 6" id="KW-0472">Membrane</keyword>
<feature type="compositionally biased region" description="Basic residues" evidence="5">
    <location>
        <begin position="35"/>
        <end position="44"/>
    </location>
</feature>
<feature type="compositionally biased region" description="Basic and acidic residues" evidence="5">
    <location>
        <begin position="349"/>
        <end position="364"/>
    </location>
</feature>
<gene>
    <name evidence="7" type="ORF">SCF082_LOCUS45390</name>
</gene>
<evidence type="ECO:0000313" key="8">
    <source>
        <dbReference type="Proteomes" id="UP001642464"/>
    </source>
</evidence>
<comment type="subcellular location">
    <subcellularLocation>
        <location evidence="1">Membrane</location>
        <topology evidence="1">Multi-pass membrane protein</topology>
    </subcellularLocation>
</comment>
<keyword evidence="3 6" id="KW-1133">Transmembrane helix</keyword>
<feature type="transmembrane region" description="Helical" evidence="6">
    <location>
        <begin position="93"/>
        <end position="119"/>
    </location>
</feature>
<accession>A0ABP0RBX9</accession>
<feature type="transmembrane region" description="Helical" evidence="6">
    <location>
        <begin position="139"/>
        <end position="156"/>
    </location>
</feature>
<comment type="caution">
    <text evidence="7">The sequence shown here is derived from an EMBL/GenBank/DDBJ whole genome shotgun (WGS) entry which is preliminary data.</text>
</comment>
<evidence type="ECO:0000256" key="2">
    <source>
        <dbReference type="ARBA" id="ARBA00022692"/>
    </source>
</evidence>
<protein>
    <submittedName>
        <fullName evidence="7">Zinc transporter ZIP1 (DrZIP1) (Solute carrier family 39 member 1) (Zrt- and Irt-like protein 1) (ZIP-1)</fullName>
    </submittedName>
</protein>